<name>A0AAF0DWH4_9BASI</name>
<sequence>MSTSAPLDIPAWNPPAPSKNEDFDWAPLHTLDLSLISGDNFEEIPEEVVKQVGDAFSKDGFVYAINHGLPYEKVLRQFAIGQYAFDNVTDDEKKRCVADMLNAGSFVGYKPMGHWQIDGVKDRIEQLNFGSQTFTPEKRARFPEQMQPLIDEIHDFAVFNHDVILRKILNVLSLVLKLPVDTLWNLSKEPEKRGLDLLRYALYRPAPKEDDEKVSGVRLQGHTDFNSVSILWSQPITSLEVLMPDNKWRMVRHRPNALVLNLGDAMHFLSGGYLKQTIHRVVAPPEDQAHYNRLGLFYFALFNDDVPLTPLTDSPLVREAYKGRNFFEEREKQGLPAPTAGDWERMRVRAYGQGNSKKGKDGHDHEKIGGVDVTLYNNVESKAKTQLGRTEPLPNTAATARPVAAVN</sequence>
<dbReference type="EMBL" id="CP119934">
    <property type="protein sequence ID" value="WFD01823.1"/>
    <property type="molecule type" value="Genomic_DNA"/>
</dbReference>
<dbReference type="AlphaFoldDB" id="A0AAF0DWH4"/>
<proteinExistence type="predicted"/>
<dbReference type="InterPro" id="IPR026992">
    <property type="entry name" value="DIOX_N"/>
</dbReference>
<organism evidence="4 5">
    <name type="scientific">Malassezia obtusa</name>
    <dbReference type="NCBI Taxonomy" id="76774"/>
    <lineage>
        <taxon>Eukaryota</taxon>
        <taxon>Fungi</taxon>
        <taxon>Dikarya</taxon>
        <taxon>Basidiomycota</taxon>
        <taxon>Ustilaginomycotina</taxon>
        <taxon>Malasseziomycetes</taxon>
        <taxon>Malasseziales</taxon>
        <taxon>Malasseziaceae</taxon>
        <taxon>Malassezia</taxon>
    </lineage>
</organism>
<dbReference type="PRINTS" id="PR00682">
    <property type="entry name" value="IPNSYNTHASE"/>
</dbReference>
<dbReference type="InterPro" id="IPR050231">
    <property type="entry name" value="Iron_ascorbate_oxido_reductase"/>
</dbReference>
<accession>A0AAF0DWH4</accession>
<dbReference type="Pfam" id="PF14226">
    <property type="entry name" value="DIOX_N"/>
    <property type="match status" value="1"/>
</dbReference>
<evidence type="ECO:0000259" key="2">
    <source>
        <dbReference type="Pfam" id="PF03171"/>
    </source>
</evidence>
<evidence type="ECO:0000256" key="1">
    <source>
        <dbReference type="SAM" id="MobiDB-lite"/>
    </source>
</evidence>
<feature type="region of interest" description="Disordered" evidence="1">
    <location>
        <begin position="385"/>
        <end position="407"/>
    </location>
</feature>
<gene>
    <name evidence="4" type="ORF">MOBT1_000503</name>
</gene>
<keyword evidence="5" id="KW-1185">Reference proteome</keyword>
<dbReference type="PANTHER" id="PTHR47990">
    <property type="entry name" value="2-OXOGLUTARATE (2OG) AND FE(II)-DEPENDENT OXYGENASE SUPERFAMILY PROTEIN-RELATED"/>
    <property type="match status" value="1"/>
</dbReference>
<dbReference type="Proteomes" id="UP001214603">
    <property type="component" value="Chromosome 1"/>
</dbReference>
<protein>
    <recommendedName>
        <fullName evidence="6">Clavaminate synthase-like protein</fullName>
    </recommendedName>
</protein>
<evidence type="ECO:0000313" key="5">
    <source>
        <dbReference type="Proteomes" id="UP001214603"/>
    </source>
</evidence>
<dbReference type="SUPFAM" id="SSF51197">
    <property type="entry name" value="Clavaminate synthase-like"/>
    <property type="match status" value="1"/>
</dbReference>
<dbReference type="InterPro" id="IPR044861">
    <property type="entry name" value="IPNS-like_FE2OG_OXY"/>
</dbReference>
<dbReference type="Pfam" id="PF03171">
    <property type="entry name" value="2OG-FeII_Oxy"/>
    <property type="match status" value="1"/>
</dbReference>
<evidence type="ECO:0000259" key="3">
    <source>
        <dbReference type="Pfam" id="PF14226"/>
    </source>
</evidence>
<feature type="domain" description="Non-haem dioxygenase N-terminal" evidence="3">
    <location>
        <begin position="31"/>
        <end position="145"/>
    </location>
</feature>
<evidence type="ECO:0000313" key="4">
    <source>
        <dbReference type="EMBL" id="WFD01823.1"/>
    </source>
</evidence>
<dbReference type="InterPro" id="IPR027443">
    <property type="entry name" value="IPNS-like_sf"/>
</dbReference>
<dbReference type="Gene3D" id="2.60.120.330">
    <property type="entry name" value="B-lactam Antibiotic, Isopenicillin N Synthase, Chain"/>
    <property type="match status" value="1"/>
</dbReference>
<evidence type="ECO:0008006" key="6">
    <source>
        <dbReference type="Google" id="ProtNLM"/>
    </source>
</evidence>
<feature type="domain" description="Isopenicillin N synthase-like Fe(2+) 2OG dioxygenase" evidence="2">
    <location>
        <begin position="198"/>
        <end position="288"/>
    </location>
</feature>
<reference evidence="4" key="1">
    <citation type="submission" date="2023-03" db="EMBL/GenBank/DDBJ databases">
        <title>Mating type loci evolution in Malassezia.</title>
        <authorList>
            <person name="Coelho M.A."/>
        </authorList>
    </citation>
    <scope>NUCLEOTIDE SEQUENCE</scope>
    <source>
        <strain evidence="4">CBS 7876</strain>
    </source>
</reference>